<evidence type="ECO:0000313" key="2">
    <source>
        <dbReference type="Proteomes" id="UP001152049"/>
    </source>
</evidence>
<proteinExistence type="predicted"/>
<keyword evidence="2" id="KW-1185">Reference proteome</keyword>
<dbReference type="Proteomes" id="UP001152049">
    <property type="component" value="Unassembled WGS sequence"/>
</dbReference>
<reference evidence="1" key="1">
    <citation type="submission" date="2022-09" db="EMBL/GenBank/DDBJ databases">
        <title>Fusarium specimens isolated from Avocado Roots.</title>
        <authorList>
            <person name="Stajich J."/>
            <person name="Roper C."/>
            <person name="Heimlech-Rivalta G."/>
        </authorList>
    </citation>
    <scope>NUCLEOTIDE SEQUENCE</scope>
    <source>
        <strain evidence="1">CF00136</strain>
    </source>
</reference>
<name>A0A9W8SBD9_9HYPO</name>
<protein>
    <recommendedName>
        <fullName evidence="3">Polymer-forming cytoskeletal protein</fullName>
    </recommendedName>
</protein>
<evidence type="ECO:0008006" key="3">
    <source>
        <dbReference type="Google" id="ProtNLM"/>
    </source>
</evidence>
<comment type="caution">
    <text evidence="1">The sequence shown here is derived from an EMBL/GenBank/DDBJ whole genome shotgun (WGS) entry which is preliminary data.</text>
</comment>
<dbReference type="OrthoDB" id="5194604at2759"/>
<accession>A0A9W8SBD9</accession>
<evidence type="ECO:0000313" key="1">
    <source>
        <dbReference type="EMBL" id="KAJ4268705.1"/>
    </source>
</evidence>
<dbReference type="AlphaFoldDB" id="A0A9W8SBD9"/>
<organism evidence="1 2">
    <name type="scientific">Fusarium torreyae</name>
    <dbReference type="NCBI Taxonomy" id="1237075"/>
    <lineage>
        <taxon>Eukaryota</taxon>
        <taxon>Fungi</taxon>
        <taxon>Dikarya</taxon>
        <taxon>Ascomycota</taxon>
        <taxon>Pezizomycotina</taxon>
        <taxon>Sordariomycetes</taxon>
        <taxon>Hypocreomycetidae</taxon>
        <taxon>Hypocreales</taxon>
        <taxon>Nectriaceae</taxon>
        <taxon>Fusarium</taxon>
    </lineage>
</organism>
<sequence length="184" mass="20154">MSGYYNTSSSYSGQPAFKRSRSIKSDHEIDLNGPIEVVGSVKSGSSINLNGDVIVREKLDAYGGIGLNGSIRCDGKVKAYGNILVSGYFVANDKIKGCGKLRVVGTLEGTDVEIYGNVSITGYLYVFFCDLYLDVRLTEPRKCRRLVVYGNLTLIGGDSSYYVEESEQVAGAVMVRDTEPDWDW</sequence>
<dbReference type="EMBL" id="JAOQAZ010000003">
    <property type="protein sequence ID" value="KAJ4268705.1"/>
    <property type="molecule type" value="Genomic_DNA"/>
</dbReference>
<gene>
    <name evidence="1" type="ORF">NW762_002773</name>
</gene>